<evidence type="ECO:0000256" key="1">
    <source>
        <dbReference type="SAM" id="Phobius"/>
    </source>
</evidence>
<dbReference type="AlphaFoldDB" id="A0A2U8QSU0"/>
<keyword evidence="1" id="KW-0472">Membrane</keyword>
<keyword evidence="1" id="KW-1133">Transmembrane helix</keyword>
<name>A0A2U8QSU0_9FLAO</name>
<keyword evidence="3" id="KW-1185">Reference proteome</keyword>
<dbReference type="KEGG" id="fse:DI487_03120"/>
<organism evidence="2 3">
    <name type="scientific">Flavobacterium sediminis</name>
    <dbReference type="NCBI Taxonomy" id="2201181"/>
    <lineage>
        <taxon>Bacteria</taxon>
        <taxon>Pseudomonadati</taxon>
        <taxon>Bacteroidota</taxon>
        <taxon>Flavobacteriia</taxon>
        <taxon>Flavobacteriales</taxon>
        <taxon>Flavobacteriaceae</taxon>
        <taxon>Flavobacterium</taxon>
    </lineage>
</organism>
<sequence>MTKLLYIVLSLSFIMLLFSFLKFISMLIENDFVKAFLQLVPIFFFGIISIVIFLIIKKKEK</sequence>
<gene>
    <name evidence="2" type="ORF">DI487_03120</name>
</gene>
<protein>
    <submittedName>
        <fullName evidence="2">Uncharacterized protein</fullName>
    </submittedName>
</protein>
<evidence type="ECO:0000313" key="3">
    <source>
        <dbReference type="Proteomes" id="UP000245429"/>
    </source>
</evidence>
<feature type="transmembrane region" description="Helical" evidence="1">
    <location>
        <begin position="36"/>
        <end position="56"/>
    </location>
</feature>
<reference evidence="2 3" key="1">
    <citation type="submission" date="2018-05" db="EMBL/GenBank/DDBJ databases">
        <title>Flavobacterium sp. MEBiC07310.</title>
        <authorList>
            <person name="Baek K."/>
        </authorList>
    </citation>
    <scope>NUCLEOTIDE SEQUENCE [LARGE SCALE GENOMIC DNA]</scope>
    <source>
        <strain evidence="2 3">MEBiC07310</strain>
    </source>
</reference>
<proteinExistence type="predicted"/>
<keyword evidence="1" id="KW-0812">Transmembrane</keyword>
<dbReference type="Proteomes" id="UP000245429">
    <property type="component" value="Chromosome"/>
</dbReference>
<dbReference type="EMBL" id="CP029463">
    <property type="protein sequence ID" value="AWM12956.1"/>
    <property type="molecule type" value="Genomic_DNA"/>
</dbReference>
<evidence type="ECO:0000313" key="2">
    <source>
        <dbReference type="EMBL" id="AWM12956.1"/>
    </source>
</evidence>
<accession>A0A2U8QSU0</accession>
<feature type="transmembrane region" description="Helical" evidence="1">
    <location>
        <begin position="5"/>
        <end position="24"/>
    </location>
</feature>